<comment type="subcellular location">
    <subcellularLocation>
        <location evidence="4">Endoplasmic reticulum membrane</location>
        <topology evidence="4">Peripheral membrane protein</topology>
    </subcellularLocation>
    <subcellularLocation>
        <location evidence="3">Microsome membrane</location>
        <topology evidence="3">Peripheral membrane protein</topology>
    </subcellularLocation>
</comment>
<evidence type="ECO:0000256" key="11">
    <source>
        <dbReference type="ARBA" id="ARBA00023004"/>
    </source>
</evidence>
<dbReference type="PRINTS" id="PR00463">
    <property type="entry name" value="EP450I"/>
</dbReference>
<dbReference type="PRINTS" id="PR00385">
    <property type="entry name" value="P450"/>
</dbReference>
<evidence type="ECO:0000256" key="7">
    <source>
        <dbReference type="ARBA" id="ARBA00022723"/>
    </source>
</evidence>
<dbReference type="PANTHER" id="PTHR24292:SF84">
    <property type="entry name" value="CYTOCHROME P450 28A5-RELATED"/>
    <property type="match status" value="1"/>
</dbReference>
<evidence type="ECO:0000256" key="5">
    <source>
        <dbReference type="ARBA" id="ARBA00010617"/>
    </source>
</evidence>
<dbReference type="InterPro" id="IPR050476">
    <property type="entry name" value="Insect_CytP450_Detox"/>
</dbReference>
<protein>
    <recommendedName>
        <fullName evidence="19">Cytochrome P450</fullName>
    </recommendedName>
</protein>
<sequence length="523" mass="60171">MQLDAIMESVVSQRSSGLSAGMLHALLLVLIVLFLALFVFLAWNFGHWRRRGVWEPYALPLLGSFPNMVWPRRHFLNDMRDLYMQYRSTHSYVGAYLMRAPKLLLLEPKLINEVLVSAFRCFENNDASRMVDTRKDPFIACNPFVLDGDEWRQQRGIFSPLLTSGRIRNAYSNMQRICGRLCDYIDEQSRSGQPFDGTDLGLRFTSENLLDCVLGIEARSFTDSRLPVAQHNKEMSEENYRLALSGALNGLFPRLPRCLRPKIVPPSYERFFGDLVRQSFHLRRCRRQERNDFINHLLDMQRQHQLTEEQLTSHAMTFMFDGLDTSSSTIAHCLLLLGRYPECQQQLWLELDKATPKDQLLPRFEVLSELPYLSACLHETLRIYPAGGWASKTCTEPYTFHGSHHSSPLQMLPGDNVMIPIYGLHHDPNYYPEPERFRPERFLNGGLKRFQQLGVFLGFGNGPRQCVGIRLGLTQTKAALAAIVRRYEVHVNVRTLDGIELDPYIFVGAHKGGIWLDFKARSA</sequence>
<keyword evidence="16" id="KW-1133">Transmembrane helix</keyword>
<dbReference type="AlphaFoldDB" id="A0A484AUD3"/>
<dbReference type="CDD" id="cd11056">
    <property type="entry name" value="CYP6-like"/>
    <property type="match status" value="1"/>
</dbReference>
<dbReference type="InterPro" id="IPR002401">
    <property type="entry name" value="Cyt_P450_E_grp-I"/>
</dbReference>
<dbReference type="PROSITE" id="PS00626">
    <property type="entry name" value="RCC1_2"/>
    <property type="match status" value="1"/>
</dbReference>
<comment type="similarity">
    <text evidence="5 15">Belongs to the cytochrome P450 family.</text>
</comment>
<dbReference type="OMA" id="GSFPNMV"/>
<evidence type="ECO:0000256" key="6">
    <source>
        <dbReference type="ARBA" id="ARBA00022617"/>
    </source>
</evidence>
<dbReference type="InterPro" id="IPR036396">
    <property type="entry name" value="Cyt_P450_sf"/>
</dbReference>
<dbReference type="GO" id="GO:0004497">
    <property type="term" value="F:monooxygenase activity"/>
    <property type="evidence" value="ECO:0007669"/>
    <property type="project" value="UniProtKB-KW"/>
</dbReference>
<evidence type="ECO:0000256" key="1">
    <source>
        <dbReference type="ARBA" id="ARBA00001971"/>
    </source>
</evidence>
<organism evidence="17 18">
    <name type="scientific">Drosophila navojoa</name>
    <name type="common">Fruit fly</name>
    <dbReference type="NCBI Taxonomy" id="7232"/>
    <lineage>
        <taxon>Eukaryota</taxon>
        <taxon>Metazoa</taxon>
        <taxon>Ecdysozoa</taxon>
        <taxon>Arthropoda</taxon>
        <taxon>Hexapoda</taxon>
        <taxon>Insecta</taxon>
        <taxon>Pterygota</taxon>
        <taxon>Neoptera</taxon>
        <taxon>Endopterygota</taxon>
        <taxon>Diptera</taxon>
        <taxon>Brachycera</taxon>
        <taxon>Muscomorpha</taxon>
        <taxon>Ephydroidea</taxon>
        <taxon>Drosophilidae</taxon>
        <taxon>Drosophila</taxon>
    </lineage>
</organism>
<keyword evidence="16" id="KW-0812">Transmembrane</keyword>
<keyword evidence="7 14" id="KW-0479">Metal-binding</keyword>
<dbReference type="GO" id="GO:0020037">
    <property type="term" value="F:heme binding"/>
    <property type="evidence" value="ECO:0007669"/>
    <property type="project" value="InterPro"/>
</dbReference>
<dbReference type="Gene3D" id="1.10.630.10">
    <property type="entry name" value="Cytochrome P450"/>
    <property type="match status" value="1"/>
</dbReference>
<dbReference type="Pfam" id="PF00067">
    <property type="entry name" value="p450"/>
    <property type="match status" value="1"/>
</dbReference>
<evidence type="ECO:0000256" key="9">
    <source>
        <dbReference type="ARBA" id="ARBA00022848"/>
    </source>
</evidence>
<keyword evidence="18" id="KW-1185">Reference proteome</keyword>
<accession>A0A484AUD3</accession>
<evidence type="ECO:0008006" key="19">
    <source>
        <dbReference type="Google" id="ProtNLM"/>
    </source>
</evidence>
<evidence type="ECO:0000256" key="14">
    <source>
        <dbReference type="PIRSR" id="PIRSR602401-1"/>
    </source>
</evidence>
<keyword evidence="13 16" id="KW-0472">Membrane</keyword>
<dbReference type="InterPro" id="IPR017972">
    <property type="entry name" value="Cyt_P450_CS"/>
</dbReference>
<comment type="cofactor">
    <cofactor evidence="1 14">
        <name>heme</name>
        <dbReference type="ChEBI" id="CHEBI:30413"/>
    </cofactor>
</comment>
<feature type="binding site" description="axial binding residue" evidence="14">
    <location>
        <position position="466"/>
    </location>
    <ligand>
        <name>heme</name>
        <dbReference type="ChEBI" id="CHEBI:30413"/>
    </ligand>
    <ligandPart>
        <name>Fe</name>
        <dbReference type="ChEBI" id="CHEBI:18248"/>
    </ligandPart>
</feature>
<keyword evidence="11 14" id="KW-0408">Iron</keyword>
<dbReference type="PANTHER" id="PTHR24292">
    <property type="entry name" value="CYTOCHROME P450"/>
    <property type="match status" value="1"/>
</dbReference>
<evidence type="ECO:0000256" key="4">
    <source>
        <dbReference type="ARBA" id="ARBA00004406"/>
    </source>
</evidence>
<dbReference type="InterPro" id="IPR000408">
    <property type="entry name" value="Reg_chr_condens"/>
</dbReference>
<dbReference type="GO" id="GO:0005789">
    <property type="term" value="C:endoplasmic reticulum membrane"/>
    <property type="evidence" value="ECO:0007669"/>
    <property type="project" value="UniProtKB-SubCell"/>
</dbReference>
<evidence type="ECO:0000313" key="18">
    <source>
        <dbReference type="Proteomes" id="UP000295192"/>
    </source>
</evidence>
<evidence type="ECO:0000313" key="17">
    <source>
        <dbReference type="EMBL" id="TDG40229.1"/>
    </source>
</evidence>
<keyword evidence="10 15" id="KW-0560">Oxidoreductase</keyword>
<keyword evidence="8" id="KW-0256">Endoplasmic reticulum</keyword>
<comment type="function">
    <text evidence="2">May be involved in the metabolism of insect hormones and in the breakdown of synthetic insecticides.</text>
</comment>
<evidence type="ECO:0000256" key="10">
    <source>
        <dbReference type="ARBA" id="ARBA00023002"/>
    </source>
</evidence>
<dbReference type="STRING" id="7232.A0A484AUD3"/>
<feature type="transmembrane region" description="Helical" evidence="16">
    <location>
        <begin position="20"/>
        <end position="43"/>
    </location>
</feature>
<evidence type="ECO:0000256" key="8">
    <source>
        <dbReference type="ARBA" id="ARBA00022824"/>
    </source>
</evidence>
<gene>
    <name evidence="17" type="ORF">AWZ03_013352</name>
</gene>
<keyword evidence="12 15" id="KW-0503">Monooxygenase</keyword>
<dbReference type="OrthoDB" id="2789670at2759"/>
<dbReference type="Proteomes" id="UP000295192">
    <property type="component" value="Unassembled WGS sequence"/>
</dbReference>
<dbReference type="SUPFAM" id="SSF48264">
    <property type="entry name" value="Cytochrome P450"/>
    <property type="match status" value="1"/>
</dbReference>
<evidence type="ECO:0000256" key="2">
    <source>
        <dbReference type="ARBA" id="ARBA00003690"/>
    </source>
</evidence>
<evidence type="ECO:0000256" key="13">
    <source>
        <dbReference type="ARBA" id="ARBA00023136"/>
    </source>
</evidence>
<dbReference type="GO" id="GO:0005506">
    <property type="term" value="F:iron ion binding"/>
    <property type="evidence" value="ECO:0007669"/>
    <property type="project" value="InterPro"/>
</dbReference>
<evidence type="ECO:0000256" key="15">
    <source>
        <dbReference type="RuleBase" id="RU000461"/>
    </source>
</evidence>
<reference evidence="17 18" key="1">
    <citation type="journal article" date="2019" name="J. Hered.">
        <title>An Improved Genome Assembly for Drosophila navojoa, the Basal Species in the mojavensis Cluster.</title>
        <authorList>
            <person name="Vanderlinde T."/>
            <person name="Dupim E.G."/>
            <person name="Nazario-Yepiz N.O."/>
            <person name="Carvalho A.B."/>
        </authorList>
    </citation>
    <scope>NUCLEOTIDE SEQUENCE [LARGE SCALE GENOMIC DNA]</scope>
    <source>
        <strain evidence="17">Navoj_Jal97</strain>
        <tissue evidence="17">Whole organism</tissue>
    </source>
</reference>
<name>A0A484AUD3_DRONA</name>
<evidence type="ECO:0000256" key="3">
    <source>
        <dbReference type="ARBA" id="ARBA00004174"/>
    </source>
</evidence>
<evidence type="ECO:0000256" key="12">
    <source>
        <dbReference type="ARBA" id="ARBA00023033"/>
    </source>
</evidence>
<keyword evidence="9" id="KW-0492">Microsome</keyword>
<dbReference type="EMBL" id="LSRL02000637">
    <property type="protein sequence ID" value="TDG40229.1"/>
    <property type="molecule type" value="Genomic_DNA"/>
</dbReference>
<keyword evidence="6 14" id="KW-0349">Heme</keyword>
<proteinExistence type="inferred from homology"/>
<dbReference type="InterPro" id="IPR001128">
    <property type="entry name" value="Cyt_P450"/>
</dbReference>
<evidence type="ECO:0000256" key="16">
    <source>
        <dbReference type="SAM" id="Phobius"/>
    </source>
</evidence>
<dbReference type="PROSITE" id="PS00086">
    <property type="entry name" value="CYTOCHROME_P450"/>
    <property type="match status" value="1"/>
</dbReference>
<dbReference type="GO" id="GO:0016705">
    <property type="term" value="F:oxidoreductase activity, acting on paired donors, with incorporation or reduction of molecular oxygen"/>
    <property type="evidence" value="ECO:0007669"/>
    <property type="project" value="InterPro"/>
</dbReference>
<comment type="caution">
    <text evidence="17">The sequence shown here is derived from an EMBL/GenBank/DDBJ whole genome shotgun (WGS) entry which is preliminary data.</text>
</comment>